<dbReference type="InterPro" id="IPR029058">
    <property type="entry name" value="AB_hydrolase_fold"/>
</dbReference>
<dbReference type="InterPro" id="IPR014940">
    <property type="entry name" value="BAAT_C"/>
</dbReference>
<evidence type="ECO:0000256" key="1">
    <source>
        <dbReference type="ARBA" id="ARBA00006538"/>
    </source>
</evidence>
<dbReference type="GO" id="GO:0006637">
    <property type="term" value="P:acyl-CoA metabolic process"/>
    <property type="evidence" value="ECO:0007669"/>
    <property type="project" value="InterPro"/>
</dbReference>
<dbReference type="AlphaFoldDB" id="A0A1F2WI62"/>
<dbReference type="InterPro" id="IPR016662">
    <property type="entry name" value="Acyl-CoA_thioEstase_long-chain"/>
</dbReference>
<dbReference type="Pfam" id="PF08840">
    <property type="entry name" value="BAAT_C"/>
    <property type="match status" value="1"/>
</dbReference>
<dbReference type="Gene3D" id="3.40.50.1820">
    <property type="entry name" value="alpha/beta hydrolase"/>
    <property type="match status" value="1"/>
</dbReference>
<feature type="domain" description="Acyl-CoA thioester hydrolase/bile acid-CoA amino acid N-acetyltransferase" evidence="3">
    <location>
        <begin position="19"/>
        <end position="139"/>
    </location>
</feature>
<reference evidence="5 6" key="1">
    <citation type="journal article" date="2016" name="Nat. Commun.">
        <title>Thousands of microbial genomes shed light on interconnected biogeochemical processes in an aquifer system.</title>
        <authorList>
            <person name="Anantharaman K."/>
            <person name="Brown C.T."/>
            <person name="Hug L.A."/>
            <person name="Sharon I."/>
            <person name="Castelle C.J."/>
            <person name="Probst A.J."/>
            <person name="Thomas B.C."/>
            <person name="Singh A."/>
            <person name="Wilkins M.J."/>
            <person name="Karaoz U."/>
            <person name="Brodie E.L."/>
            <person name="Williams K.H."/>
            <person name="Hubbard S.S."/>
            <person name="Banfield J.F."/>
        </authorList>
    </citation>
    <scope>NUCLEOTIDE SEQUENCE [LARGE SCALE GENOMIC DNA]</scope>
</reference>
<evidence type="ECO:0000313" key="5">
    <source>
        <dbReference type="EMBL" id="OFW56537.1"/>
    </source>
</evidence>
<name>A0A1F2WI62_9ACTN</name>
<dbReference type="Gene3D" id="2.60.40.2240">
    <property type="entry name" value="Acyl-CoA thioester hydrolase/BAAT N-terminal domain"/>
    <property type="match status" value="1"/>
</dbReference>
<dbReference type="STRING" id="1797197.A2Y75_01065"/>
<feature type="domain" description="BAAT/Acyl-CoA thioester hydrolase C-terminal" evidence="4">
    <location>
        <begin position="203"/>
        <end position="430"/>
    </location>
</feature>
<dbReference type="InterPro" id="IPR006862">
    <property type="entry name" value="Thio_Ohase/aa_AcTrfase"/>
</dbReference>
<feature type="active site" description="Charge relay system" evidence="2">
    <location>
        <position position="344"/>
    </location>
</feature>
<evidence type="ECO:0000259" key="4">
    <source>
        <dbReference type="Pfam" id="PF08840"/>
    </source>
</evidence>
<feature type="active site" description="Charge relay system" evidence="2">
    <location>
        <position position="230"/>
    </location>
</feature>
<accession>A0A1F2WI62</accession>
<evidence type="ECO:0000313" key="6">
    <source>
        <dbReference type="Proteomes" id="UP000177876"/>
    </source>
</evidence>
<dbReference type="GO" id="GO:0047617">
    <property type="term" value="F:fatty acyl-CoA hydrolase activity"/>
    <property type="evidence" value="ECO:0007669"/>
    <property type="project" value="TreeGrafter"/>
</dbReference>
<gene>
    <name evidence="5" type="ORF">A2Y75_01065</name>
</gene>
<evidence type="ECO:0000259" key="3">
    <source>
        <dbReference type="Pfam" id="PF04775"/>
    </source>
</evidence>
<dbReference type="PANTHER" id="PTHR10824:SF4">
    <property type="entry name" value="ACYL-COENZYME A THIOESTERASE 1-LIKE"/>
    <property type="match status" value="1"/>
</dbReference>
<organism evidence="5 6">
    <name type="scientific">Candidatus Solincola sediminis</name>
    <dbReference type="NCBI Taxonomy" id="1797199"/>
    <lineage>
        <taxon>Bacteria</taxon>
        <taxon>Bacillati</taxon>
        <taxon>Actinomycetota</taxon>
        <taxon>Candidatus Geothermincolia</taxon>
        <taxon>Candidatus Geothermincolales</taxon>
        <taxon>Candidatus Geothermincolaceae</taxon>
        <taxon>Candidatus Solincola</taxon>
    </lineage>
</organism>
<proteinExistence type="inferred from homology"/>
<comment type="similarity">
    <text evidence="1">Belongs to the C/M/P thioester hydrolase family.</text>
</comment>
<dbReference type="GO" id="GO:0006631">
    <property type="term" value="P:fatty acid metabolic process"/>
    <property type="evidence" value="ECO:0007669"/>
    <property type="project" value="TreeGrafter"/>
</dbReference>
<comment type="caution">
    <text evidence="5">The sequence shown here is derived from an EMBL/GenBank/DDBJ whole genome shotgun (WGS) entry which is preliminary data.</text>
</comment>
<protein>
    <recommendedName>
        <fullName evidence="7">Acyl-CoA thioester hydrolase</fullName>
    </recommendedName>
</protein>
<dbReference type="PANTHER" id="PTHR10824">
    <property type="entry name" value="ACYL-COENZYME A THIOESTERASE-RELATED"/>
    <property type="match status" value="1"/>
</dbReference>
<feature type="active site" description="Charge relay system" evidence="2">
    <location>
        <position position="379"/>
    </location>
</feature>
<sequence length="433" mass="46302">MMPGEIKLVVEPLESLSFEPVMVRAEGLRPGSRATLGIEMTDAGGVTWSSSARFVAGEDGTVDPSNQAPASGDYNFVDQAGLFWSLKPVSANRPSGAFGKSLAPQEMAAWLEVDGERVATQGFRRLRLAPGVERIEVREKGVIGTLFLPAGEGARPAVLVLSGSEGGTFEPAASQYAAQGFVTFALAYFGMEGLPEDLEEIPVETVEKALEWIAAQPRVNGDAIGVWGASKGAELALLSASIYPAIKAVVAKSASAYVFESIGETMGKVHKSSWTYHDKPVPFVPLAFNMRIGMSYFWSRYRHKPWPTRPMYAHAIKHAPDLESARIKVENINCPVLVTGGGQDGVWPSDEMARIIGKGLASRGRKSEHVVLTYPGAGHQIVSPYSSTSINYLTVGGGFVELLGGTPKANALASEDSFPKINEFLDRALGLSS</sequence>
<dbReference type="EMBL" id="MELK01000044">
    <property type="protein sequence ID" value="OFW56537.1"/>
    <property type="molecule type" value="Genomic_DNA"/>
</dbReference>
<dbReference type="SUPFAM" id="SSF53474">
    <property type="entry name" value="alpha/beta-Hydrolases"/>
    <property type="match status" value="1"/>
</dbReference>
<evidence type="ECO:0008006" key="7">
    <source>
        <dbReference type="Google" id="ProtNLM"/>
    </source>
</evidence>
<dbReference type="Proteomes" id="UP000177876">
    <property type="component" value="Unassembled WGS sequence"/>
</dbReference>
<dbReference type="InterPro" id="IPR042490">
    <property type="entry name" value="Thio_Ohase/BAAT_N"/>
</dbReference>
<dbReference type="Pfam" id="PF04775">
    <property type="entry name" value="Bile_Hydr_Trans"/>
    <property type="match status" value="1"/>
</dbReference>
<dbReference type="PIRSF" id="PIRSF016521">
    <property type="entry name" value="Acyl-CoA_hydro"/>
    <property type="match status" value="1"/>
</dbReference>
<evidence type="ECO:0000256" key="2">
    <source>
        <dbReference type="PIRSR" id="PIRSR016521-1"/>
    </source>
</evidence>